<feature type="region of interest" description="Disordered" evidence="2">
    <location>
        <begin position="768"/>
        <end position="841"/>
    </location>
</feature>
<evidence type="ECO:0000313" key="5">
    <source>
        <dbReference type="Proteomes" id="UP001208570"/>
    </source>
</evidence>
<evidence type="ECO:0000256" key="1">
    <source>
        <dbReference type="PROSITE-ProRule" id="PRU00024"/>
    </source>
</evidence>
<name>A0AAD9N5N9_9ANNE</name>
<evidence type="ECO:0000256" key="2">
    <source>
        <dbReference type="SAM" id="MobiDB-lite"/>
    </source>
</evidence>
<feature type="compositionally biased region" description="Polar residues" evidence="2">
    <location>
        <begin position="285"/>
        <end position="295"/>
    </location>
</feature>
<dbReference type="PANTHER" id="PTHR28634">
    <property type="entry name" value="ZINC FINGER B-BOX DOMAIN-CONTAINING PROTEIN 1"/>
    <property type="match status" value="1"/>
</dbReference>
<feature type="domain" description="B box-type" evidence="3">
    <location>
        <begin position="196"/>
        <end position="237"/>
    </location>
</feature>
<comment type="caution">
    <text evidence="4">The sequence shown here is derived from an EMBL/GenBank/DDBJ whole genome shotgun (WGS) entry which is preliminary data.</text>
</comment>
<dbReference type="AlphaFoldDB" id="A0AAD9N5N9"/>
<dbReference type="Pfam" id="PF22586">
    <property type="entry name" value="ANCHR-like_BBOX"/>
    <property type="match status" value="1"/>
</dbReference>
<evidence type="ECO:0000259" key="3">
    <source>
        <dbReference type="PROSITE" id="PS50119"/>
    </source>
</evidence>
<dbReference type="PROSITE" id="PS50119">
    <property type="entry name" value="ZF_BBOX"/>
    <property type="match status" value="1"/>
</dbReference>
<feature type="compositionally biased region" description="Basic and acidic residues" evidence="2">
    <location>
        <begin position="385"/>
        <end position="399"/>
    </location>
</feature>
<dbReference type="CDD" id="cd19818">
    <property type="entry name" value="Bbox1_ZBBX"/>
    <property type="match status" value="1"/>
</dbReference>
<accession>A0AAD9N5N9</accession>
<dbReference type="EMBL" id="JAODUP010000215">
    <property type="protein sequence ID" value="KAK2156368.1"/>
    <property type="molecule type" value="Genomic_DNA"/>
</dbReference>
<dbReference type="Proteomes" id="UP001208570">
    <property type="component" value="Unassembled WGS sequence"/>
</dbReference>
<dbReference type="Gene3D" id="4.10.830.40">
    <property type="match status" value="1"/>
</dbReference>
<keyword evidence="1" id="KW-0863">Zinc-finger</keyword>
<reference evidence="4" key="1">
    <citation type="journal article" date="2023" name="Mol. Biol. Evol.">
        <title>Third-Generation Sequencing Reveals the Adaptive Role of the Epigenome in Three Deep-Sea Polychaetes.</title>
        <authorList>
            <person name="Perez M."/>
            <person name="Aroh O."/>
            <person name="Sun Y."/>
            <person name="Lan Y."/>
            <person name="Juniper S.K."/>
            <person name="Young C.R."/>
            <person name="Angers B."/>
            <person name="Qian P.Y."/>
        </authorList>
    </citation>
    <scope>NUCLEOTIDE SEQUENCE</scope>
    <source>
        <strain evidence="4">P08H-3</strain>
    </source>
</reference>
<proteinExistence type="predicted"/>
<gene>
    <name evidence="4" type="ORF">LSH36_215g03003</name>
</gene>
<dbReference type="GO" id="GO:0008270">
    <property type="term" value="F:zinc ion binding"/>
    <property type="evidence" value="ECO:0007669"/>
    <property type="project" value="UniProtKB-KW"/>
</dbReference>
<feature type="compositionally biased region" description="Basic residues" evidence="2">
    <location>
        <begin position="516"/>
        <end position="526"/>
    </location>
</feature>
<feature type="region of interest" description="Disordered" evidence="2">
    <location>
        <begin position="383"/>
        <end position="412"/>
    </location>
</feature>
<feature type="region of interest" description="Disordered" evidence="2">
    <location>
        <begin position="65"/>
        <end position="100"/>
    </location>
</feature>
<keyword evidence="1" id="KW-0862">Zinc</keyword>
<dbReference type="InterPro" id="IPR000315">
    <property type="entry name" value="Znf_B-box"/>
</dbReference>
<evidence type="ECO:0000313" key="4">
    <source>
        <dbReference type="EMBL" id="KAK2156368.1"/>
    </source>
</evidence>
<keyword evidence="5" id="KW-1185">Reference proteome</keyword>
<dbReference type="InterPro" id="IPR037688">
    <property type="entry name" value="ZBBX"/>
</dbReference>
<feature type="compositionally biased region" description="Basic and acidic residues" evidence="2">
    <location>
        <begin position="828"/>
        <end position="840"/>
    </location>
</feature>
<protein>
    <recommendedName>
        <fullName evidence="3">B box-type domain-containing protein</fullName>
    </recommendedName>
</protein>
<dbReference type="PANTHER" id="PTHR28634:SF1">
    <property type="entry name" value="ZINC FINGER B-BOX DOMAIN-CONTAINING PROTEIN 1"/>
    <property type="match status" value="1"/>
</dbReference>
<feature type="region of interest" description="Disordered" evidence="2">
    <location>
        <begin position="333"/>
        <end position="356"/>
    </location>
</feature>
<feature type="compositionally biased region" description="Low complexity" evidence="2">
    <location>
        <begin position="270"/>
        <end position="284"/>
    </location>
</feature>
<feature type="compositionally biased region" description="Low complexity" evidence="2">
    <location>
        <begin position="336"/>
        <end position="346"/>
    </location>
</feature>
<feature type="compositionally biased region" description="Basic and acidic residues" evidence="2">
    <location>
        <begin position="83"/>
        <end position="100"/>
    </location>
</feature>
<feature type="compositionally biased region" description="Basic residues" evidence="2">
    <location>
        <begin position="586"/>
        <end position="599"/>
    </location>
</feature>
<feature type="region of interest" description="Disordered" evidence="2">
    <location>
        <begin position="242"/>
        <end position="295"/>
    </location>
</feature>
<feature type="region of interest" description="Disordered" evidence="2">
    <location>
        <begin position="513"/>
        <end position="614"/>
    </location>
</feature>
<sequence length="961" mass="108224">MRKLETTKFVDPDELQPRLLSELSPSIKLGSELTPYNYRPICPRRDSNTGGIDLWSKMLPLDLGGAQPVTRRKGFNPPNPDPNLHKARDETKQLEEESRKMEERLRELKMAMGREKEENDRGQSGFWNKGKQGSLTGYAQEVLMKPKLKTQKPKKVKVLKDEPVAPPVRVKVPGTLGFIAQRGTGNKENRIHGPRCGQCEQKAAQVSCLECGEEYCASCFAAFHLRGNLKKHRSVPVGTKVYRTPRGTITPRKPISESEKPKLQSNGKHVVFSENSISSSRVSSRTPTLPMQNGSENSLLDGDYNEVESAAAFQQALNEWRGDDSAATEQQVYDQPVSPVRSPVVSMEHGTSTDSELESKIPDITFHSSLSYAEKLMLKRHRRTELRPLPDDLGSRSETRSGSSEYGSPEQILSARTEVNGWESPEETLIQVLSEPVEDDDEGIHWQDIHRAMKSDSMIRSDSRSESRLSIIELDDDQPVKSRRRGRGVDVAHSSSYNVLEAGHEEDMEILSARKQSARSARKTRSDRKSGRTQNTENTRPRDDNSRRVSAKSDISASRPVSVRNETKINLTSDVNEKIPCPSSRPKSRTRPRSTRPKSSRADQNRPHSRAMSRAETRLALFGEGELTKTPSEALKEVSQMTPRHDSMPFLPTMSEFFTFGSDVTGEKVNTGVTKTFKSSGKEDGIAKWKVSYNLYNMGPRSWKPETSLKDQVGDSEAAKMVEEISEKLRTFLDPEDEEQLQEMETISANEEAVGIDLTFTNRDDYTNRQWSRPISGGRHMSETSKPATPDRIRSRSVVSDRQMPKSLTSATPSRLMRELTNQSRAKSRQDTETTPRPESRAIVVDGDDLTSYDFEEKLVERDAEDEKSWSQLEWELASQDGRVTEDGKVSRLSMLTTPDEDELMALDQERGDTSLDMMHQDAGYLSPGASMDLRMNKLMEDFEEMEQKVNDEDDVKALAS</sequence>
<keyword evidence="1" id="KW-0479">Metal-binding</keyword>
<organism evidence="4 5">
    <name type="scientific">Paralvinella palmiformis</name>
    <dbReference type="NCBI Taxonomy" id="53620"/>
    <lineage>
        <taxon>Eukaryota</taxon>
        <taxon>Metazoa</taxon>
        <taxon>Spiralia</taxon>
        <taxon>Lophotrochozoa</taxon>
        <taxon>Annelida</taxon>
        <taxon>Polychaeta</taxon>
        <taxon>Sedentaria</taxon>
        <taxon>Canalipalpata</taxon>
        <taxon>Terebellida</taxon>
        <taxon>Terebelliformia</taxon>
        <taxon>Alvinellidae</taxon>
        <taxon>Paralvinella</taxon>
    </lineage>
</organism>